<proteinExistence type="predicted"/>
<sequence>MEFGKLSYKVKIAGPFLCITVIWSVQVFRNKLTQWLPERLRNLWDSLTRIYDD</sequence>
<accession>A0A4D6LVK4</accession>
<gene>
    <name evidence="1" type="ORF">DEO72_LG5g93</name>
</gene>
<keyword evidence="2" id="KW-1185">Reference proteome</keyword>
<dbReference type="Proteomes" id="UP000501690">
    <property type="component" value="Linkage Group LG5"/>
</dbReference>
<reference evidence="1 2" key="1">
    <citation type="submission" date="2019-04" db="EMBL/GenBank/DDBJ databases">
        <title>An improved genome assembly and genetic linkage map for asparagus bean, Vigna unguiculata ssp. sesquipedialis.</title>
        <authorList>
            <person name="Xia Q."/>
            <person name="Zhang R."/>
            <person name="Dong Y."/>
        </authorList>
    </citation>
    <scope>NUCLEOTIDE SEQUENCE [LARGE SCALE GENOMIC DNA]</scope>
    <source>
        <tissue evidence="1">Leaf</tissue>
    </source>
</reference>
<organism evidence="1 2">
    <name type="scientific">Vigna unguiculata</name>
    <name type="common">Cowpea</name>
    <dbReference type="NCBI Taxonomy" id="3917"/>
    <lineage>
        <taxon>Eukaryota</taxon>
        <taxon>Viridiplantae</taxon>
        <taxon>Streptophyta</taxon>
        <taxon>Embryophyta</taxon>
        <taxon>Tracheophyta</taxon>
        <taxon>Spermatophyta</taxon>
        <taxon>Magnoliopsida</taxon>
        <taxon>eudicotyledons</taxon>
        <taxon>Gunneridae</taxon>
        <taxon>Pentapetalae</taxon>
        <taxon>rosids</taxon>
        <taxon>fabids</taxon>
        <taxon>Fabales</taxon>
        <taxon>Fabaceae</taxon>
        <taxon>Papilionoideae</taxon>
        <taxon>50 kb inversion clade</taxon>
        <taxon>NPAAA clade</taxon>
        <taxon>indigoferoid/millettioid clade</taxon>
        <taxon>Phaseoleae</taxon>
        <taxon>Vigna</taxon>
    </lineage>
</organism>
<dbReference type="AlphaFoldDB" id="A0A4D6LVK4"/>
<dbReference type="EMBL" id="CP039349">
    <property type="protein sequence ID" value="QCD92036.1"/>
    <property type="molecule type" value="Genomic_DNA"/>
</dbReference>
<evidence type="ECO:0000313" key="2">
    <source>
        <dbReference type="Proteomes" id="UP000501690"/>
    </source>
</evidence>
<protein>
    <submittedName>
        <fullName evidence="1">Uncharacterized protein</fullName>
    </submittedName>
</protein>
<evidence type="ECO:0000313" key="1">
    <source>
        <dbReference type="EMBL" id="QCD92036.1"/>
    </source>
</evidence>
<name>A0A4D6LVK4_VIGUN</name>